<organism evidence="3 4">
    <name type="scientific">Paramarasmius palmivorus</name>
    <dbReference type="NCBI Taxonomy" id="297713"/>
    <lineage>
        <taxon>Eukaryota</taxon>
        <taxon>Fungi</taxon>
        <taxon>Dikarya</taxon>
        <taxon>Basidiomycota</taxon>
        <taxon>Agaricomycotina</taxon>
        <taxon>Agaricomycetes</taxon>
        <taxon>Agaricomycetidae</taxon>
        <taxon>Agaricales</taxon>
        <taxon>Marasmiineae</taxon>
        <taxon>Marasmiaceae</taxon>
        <taxon>Paramarasmius</taxon>
    </lineage>
</organism>
<proteinExistence type="predicted"/>
<feature type="chain" id="PRO_5043799385" evidence="2">
    <location>
        <begin position="23"/>
        <end position="282"/>
    </location>
</feature>
<reference evidence="3 4" key="1">
    <citation type="submission" date="2024-01" db="EMBL/GenBank/DDBJ databases">
        <title>A draft genome for a cacao thread blight-causing isolate of Paramarasmius palmivorus.</title>
        <authorList>
            <person name="Baruah I.K."/>
            <person name="Bukari Y."/>
            <person name="Amoako-Attah I."/>
            <person name="Meinhardt L.W."/>
            <person name="Bailey B.A."/>
            <person name="Cohen S.P."/>
        </authorList>
    </citation>
    <scope>NUCLEOTIDE SEQUENCE [LARGE SCALE GENOMIC DNA]</scope>
    <source>
        <strain evidence="3 4">GH-12</strain>
    </source>
</reference>
<gene>
    <name evidence="3" type="ORF">VNI00_000247</name>
</gene>
<protein>
    <submittedName>
        <fullName evidence="3">Uncharacterized protein</fullName>
    </submittedName>
</protein>
<feature type="transmembrane region" description="Helical" evidence="1">
    <location>
        <begin position="188"/>
        <end position="207"/>
    </location>
</feature>
<keyword evidence="1" id="KW-0812">Transmembrane</keyword>
<keyword evidence="1" id="KW-1133">Transmembrane helix</keyword>
<dbReference type="Proteomes" id="UP001383192">
    <property type="component" value="Unassembled WGS sequence"/>
</dbReference>
<keyword evidence="1" id="KW-0472">Membrane</keyword>
<name>A0AAW0EC71_9AGAR</name>
<keyword evidence="2" id="KW-0732">Signal</keyword>
<feature type="signal peptide" evidence="2">
    <location>
        <begin position="1"/>
        <end position="22"/>
    </location>
</feature>
<evidence type="ECO:0000256" key="1">
    <source>
        <dbReference type="SAM" id="Phobius"/>
    </source>
</evidence>
<keyword evidence="4" id="KW-1185">Reference proteome</keyword>
<accession>A0AAW0EC71</accession>
<feature type="transmembrane region" description="Helical" evidence="1">
    <location>
        <begin position="153"/>
        <end position="182"/>
    </location>
</feature>
<feature type="transmembrane region" description="Helical" evidence="1">
    <location>
        <begin position="121"/>
        <end position="141"/>
    </location>
</feature>
<evidence type="ECO:0000313" key="3">
    <source>
        <dbReference type="EMBL" id="KAK7062758.1"/>
    </source>
</evidence>
<feature type="transmembrane region" description="Helical" evidence="1">
    <location>
        <begin position="78"/>
        <end position="101"/>
    </location>
</feature>
<evidence type="ECO:0000256" key="2">
    <source>
        <dbReference type="SAM" id="SignalP"/>
    </source>
</evidence>
<dbReference type="AlphaFoldDB" id="A0AAW0EC71"/>
<sequence>MQAMLFMSTLMLIIASLHLAVSSYRYFKDFVDTPFPTNISAARWDNQVITAMYVTQELLGSGAALYRCWSLWNKSWRVVMIPALLFLAELGIGYVPCSFYAKSDFSKGIIDPKIFRFIASFYFFTVATNIVTSGLMTYRLWSTHRNSHVPTKSVLIPIMWILVESAMLQLIVEVILLGLFLANSNAQYVFFGLVVPIIGITFTAITVRIKIVSAANAFGGSLTTSTSVSSSGVRYPWRSEGSRRTDIFTDFTNEENIFRTSDYYKTTQLSVGEYSRSQQDRA</sequence>
<comment type="caution">
    <text evidence="3">The sequence shown here is derived from an EMBL/GenBank/DDBJ whole genome shotgun (WGS) entry which is preliminary data.</text>
</comment>
<evidence type="ECO:0000313" key="4">
    <source>
        <dbReference type="Proteomes" id="UP001383192"/>
    </source>
</evidence>
<dbReference type="EMBL" id="JAYKXP010000001">
    <property type="protein sequence ID" value="KAK7062758.1"/>
    <property type="molecule type" value="Genomic_DNA"/>
</dbReference>